<evidence type="ECO:0000313" key="7">
    <source>
        <dbReference type="Proteomes" id="UP000306855"/>
    </source>
</evidence>
<dbReference type="EMBL" id="SRYK01000060">
    <property type="protein sequence ID" value="TGY53489.1"/>
    <property type="molecule type" value="Genomic_DNA"/>
</dbReference>
<dbReference type="Proteomes" id="UP000306855">
    <property type="component" value="Unassembled WGS sequence"/>
</dbReference>
<proteinExistence type="predicted"/>
<dbReference type="InterPro" id="IPR005149">
    <property type="entry name" value="Tscrpt_reg_PadR_N"/>
</dbReference>
<dbReference type="GeneID" id="48467009"/>
<sequence>MNNSQLLKGTLEGCVLLVISQQEFYGYELVTKLQQLGFLDLSAGTVYPLLQKLERQGYLKSQLRASSEGPRRKYYDLTTSGQRQIQKFITDWQQLTATVTAVIEQTGGSKDGAIERKK</sequence>
<dbReference type="Pfam" id="PF03551">
    <property type="entry name" value="PadR"/>
    <property type="match status" value="1"/>
</dbReference>
<dbReference type="STRING" id="1622.GCA_001953785_01013"/>
<dbReference type="EMBL" id="CP023565">
    <property type="protein sequence ID" value="AWZ38789.1"/>
    <property type="molecule type" value="Genomic_DNA"/>
</dbReference>
<reference evidence="5 6" key="1">
    <citation type="submission" date="2017-09" db="EMBL/GenBank/DDBJ databases">
        <title>Predominant Lactobacillus spp. isolated from feces of mice subjected to short-term calorie restriction.</title>
        <authorList>
            <person name="Zhang C."/>
            <person name="Zhao L."/>
            <person name="Pan F."/>
        </authorList>
    </citation>
    <scope>NUCLEOTIDE SEQUENCE [LARGE SCALE GENOMIC DNA]</scope>
    <source>
        <strain evidence="3 5">CR141</strain>
        <strain evidence="2 6">CR147</strain>
    </source>
</reference>
<dbReference type="InterPro" id="IPR036390">
    <property type="entry name" value="WH_DNA-bd_sf"/>
</dbReference>
<evidence type="ECO:0000313" key="6">
    <source>
        <dbReference type="Proteomes" id="UP000250153"/>
    </source>
</evidence>
<dbReference type="KEGG" id="lmur:CPS94_07620"/>
<keyword evidence="5" id="KW-1185">Reference proteome</keyword>
<dbReference type="Proteomes" id="UP000250143">
    <property type="component" value="Chromosome"/>
</dbReference>
<accession>A0A2Z4VXX6</accession>
<dbReference type="PANTHER" id="PTHR33169:SF14">
    <property type="entry name" value="TRANSCRIPTIONAL REGULATOR RV3488"/>
    <property type="match status" value="1"/>
</dbReference>
<protein>
    <submittedName>
        <fullName evidence="4">PadR family transcriptional regulator</fullName>
    </submittedName>
</protein>
<dbReference type="InterPro" id="IPR052509">
    <property type="entry name" value="Metal_resp_DNA-bind_regulator"/>
</dbReference>
<feature type="domain" description="Transcription regulator PadR N-terminal" evidence="1">
    <location>
        <begin position="15"/>
        <end position="86"/>
    </location>
</feature>
<dbReference type="Gene3D" id="1.10.10.10">
    <property type="entry name" value="Winged helix-like DNA-binding domain superfamily/Winged helix DNA-binding domain"/>
    <property type="match status" value="1"/>
</dbReference>
<dbReference type="RefSeq" id="WP_112193419.1">
    <property type="nucleotide sequence ID" value="NZ_CP023565.1"/>
</dbReference>
<dbReference type="Proteomes" id="UP000250153">
    <property type="component" value="Chromosome"/>
</dbReference>
<evidence type="ECO:0000313" key="4">
    <source>
        <dbReference type="EMBL" id="TGY53489.1"/>
    </source>
</evidence>
<dbReference type="PANTHER" id="PTHR33169">
    <property type="entry name" value="PADR-FAMILY TRANSCRIPTIONAL REGULATOR"/>
    <property type="match status" value="1"/>
</dbReference>
<dbReference type="InterPro" id="IPR036388">
    <property type="entry name" value="WH-like_DNA-bd_sf"/>
</dbReference>
<dbReference type="AlphaFoldDB" id="A0A2Z4VXX6"/>
<dbReference type="EMBL" id="CP023566">
    <property type="protein sequence ID" value="AWZ39753.1"/>
    <property type="molecule type" value="Genomic_DNA"/>
</dbReference>
<evidence type="ECO:0000313" key="3">
    <source>
        <dbReference type="EMBL" id="AWZ39753.1"/>
    </source>
</evidence>
<dbReference type="SUPFAM" id="SSF46785">
    <property type="entry name" value="Winged helix' DNA-binding domain"/>
    <property type="match status" value="1"/>
</dbReference>
<name>A0A2Z4VXX6_9LACO</name>
<evidence type="ECO:0000313" key="5">
    <source>
        <dbReference type="Proteomes" id="UP000250143"/>
    </source>
</evidence>
<evidence type="ECO:0000259" key="1">
    <source>
        <dbReference type="Pfam" id="PF03551"/>
    </source>
</evidence>
<gene>
    <name evidence="3" type="ORF">CPQ89_01230</name>
    <name evidence="2" type="ORF">CPS94_07620</name>
    <name evidence="4" type="ORF">E5340_09445</name>
</gene>
<organism evidence="4 7">
    <name type="scientific">Ligilactobacillus murinus</name>
    <dbReference type="NCBI Taxonomy" id="1622"/>
    <lineage>
        <taxon>Bacteria</taxon>
        <taxon>Bacillati</taxon>
        <taxon>Bacillota</taxon>
        <taxon>Bacilli</taxon>
        <taxon>Lactobacillales</taxon>
        <taxon>Lactobacillaceae</taxon>
        <taxon>Ligilactobacillus</taxon>
    </lineage>
</organism>
<evidence type="ECO:0000313" key="2">
    <source>
        <dbReference type="EMBL" id="AWZ38789.1"/>
    </source>
</evidence>
<reference evidence="4 7" key="2">
    <citation type="submission" date="2019-04" db="EMBL/GenBank/DDBJ databases">
        <title>Microbes associate with the intestines of laboratory mice.</title>
        <authorList>
            <person name="Navarre W."/>
            <person name="Wong E."/>
            <person name="Huang K."/>
            <person name="Tropini C."/>
            <person name="Ng K."/>
            <person name="Yu B."/>
        </authorList>
    </citation>
    <scope>NUCLEOTIDE SEQUENCE [LARGE SCALE GENOMIC DNA]</scope>
    <source>
        <strain evidence="4 7">NM26_J9</strain>
    </source>
</reference>